<dbReference type="Gene3D" id="3.60.15.10">
    <property type="entry name" value="Ribonuclease Z/Hydroxyacylglutathione hydrolase-like"/>
    <property type="match status" value="1"/>
</dbReference>
<evidence type="ECO:0000313" key="3">
    <source>
        <dbReference type="EMBL" id="GGH57663.1"/>
    </source>
</evidence>
<proteinExistence type="predicted"/>
<dbReference type="InterPro" id="IPR036866">
    <property type="entry name" value="RibonucZ/Hydroxyglut_hydro"/>
</dbReference>
<dbReference type="PANTHER" id="PTHR30619:SF1">
    <property type="entry name" value="RECOMBINATION PROTEIN 2"/>
    <property type="match status" value="1"/>
</dbReference>
<keyword evidence="1" id="KW-1133">Transmembrane helix</keyword>
<evidence type="ECO:0000259" key="2">
    <source>
        <dbReference type="SMART" id="SM00849"/>
    </source>
</evidence>
<keyword evidence="1" id="KW-0812">Transmembrane</keyword>
<reference evidence="3 4" key="1">
    <citation type="journal article" date="2014" name="Int. J. Syst. Evol. Microbiol.">
        <title>Complete genome sequence of Corynebacterium casei LMG S-19264T (=DSM 44701T), isolated from a smear-ripened cheese.</title>
        <authorList>
            <consortium name="US DOE Joint Genome Institute (JGI-PGF)"/>
            <person name="Walter F."/>
            <person name="Albersmeier A."/>
            <person name="Kalinowski J."/>
            <person name="Ruckert C."/>
        </authorList>
    </citation>
    <scope>NUCLEOTIDE SEQUENCE [LARGE SCALE GENOMIC DNA]</scope>
    <source>
        <strain evidence="3 4">CCM 8669</strain>
    </source>
</reference>
<keyword evidence="1" id="KW-0472">Membrane</keyword>
<dbReference type="InterPro" id="IPR001279">
    <property type="entry name" value="Metallo-B-lactamas"/>
</dbReference>
<dbReference type="RefSeq" id="WP_188358577.1">
    <property type="nucleotide sequence ID" value="NZ_BMDC01000001.1"/>
</dbReference>
<dbReference type="Pfam" id="PF00753">
    <property type="entry name" value="Lactamase_B"/>
    <property type="match status" value="1"/>
</dbReference>
<dbReference type="SMART" id="SM00849">
    <property type="entry name" value="Lactamase_B"/>
    <property type="match status" value="1"/>
</dbReference>
<organism evidence="3 4">
    <name type="scientific">Rothia aerolata</name>
    <dbReference type="NCBI Taxonomy" id="1812262"/>
    <lineage>
        <taxon>Bacteria</taxon>
        <taxon>Bacillati</taxon>
        <taxon>Actinomycetota</taxon>
        <taxon>Actinomycetes</taxon>
        <taxon>Micrococcales</taxon>
        <taxon>Micrococcaceae</taxon>
        <taxon>Rothia</taxon>
    </lineage>
</organism>
<dbReference type="AlphaFoldDB" id="A0A917IMC4"/>
<name>A0A917IMC4_9MICC</name>
<dbReference type="EMBL" id="BMDC01000001">
    <property type="protein sequence ID" value="GGH57663.1"/>
    <property type="molecule type" value="Genomic_DNA"/>
</dbReference>
<dbReference type="Proteomes" id="UP000600171">
    <property type="component" value="Unassembled WGS sequence"/>
</dbReference>
<sequence>MTSHFYQREQRKFPWSVILAILLVLLACYLLLRTAPDHRADSRWQLVVCDVSQGSAALVRTGEASALVVDTGEKDGALLACLDWAGVEAVDAVFLSHSHADHTGGLGAVAQRVSSQNSLEIFCPQAMGANCSKESLASGALSFASTQNLVAGQHLTAKNTSIDVLAPQANETDSNPNASSLVLSVSLGAPDDQGHFEALLPADSEEETLNRALAASSIDEETDLLVLAHHGSRNSGTDYISESTAQIAVVSAGKNNSYGHPHQEIVDSLRRKHIELLSTAESGHLAFYLEDQQLVASPQRKE</sequence>
<feature type="domain" description="Metallo-beta-lactamase" evidence="2">
    <location>
        <begin position="53"/>
        <end position="229"/>
    </location>
</feature>
<comment type="caution">
    <text evidence="3">The sequence shown here is derived from an EMBL/GenBank/DDBJ whole genome shotgun (WGS) entry which is preliminary data.</text>
</comment>
<keyword evidence="4" id="KW-1185">Reference proteome</keyword>
<dbReference type="SUPFAM" id="SSF56281">
    <property type="entry name" value="Metallo-hydrolase/oxidoreductase"/>
    <property type="match status" value="1"/>
</dbReference>
<accession>A0A917IMC4</accession>
<dbReference type="InterPro" id="IPR052159">
    <property type="entry name" value="Competence_DNA_uptake"/>
</dbReference>
<feature type="transmembrane region" description="Helical" evidence="1">
    <location>
        <begin position="12"/>
        <end position="32"/>
    </location>
</feature>
<dbReference type="PANTHER" id="PTHR30619">
    <property type="entry name" value="DNA INTERNALIZATION/COMPETENCE PROTEIN COMEC/REC2"/>
    <property type="match status" value="1"/>
</dbReference>
<protein>
    <recommendedName>
        <fullName evidence="2">Metallo-beta-lactamase domain-containing protein</fullName>
    </recommendedName>
</protein>
<gene>
    <name evidence="3" type="ORF">GCM10007359_03040</name>
</gene>
<evidence type="ECO:0000313" key="4">
    <source>
        <dbReference type="Proteomes" id="UP000600171"/>
    </source>
</evidence>
<evidence type="ECO:0000256" key="1">
    <source>
        <dbReference type="SAM" id="Phobius"/>
    </source>
</evidence>